<evidence type="ECO:0000256" key="1">
    <source>
        <dbReference type="SAM" id="MobiDB-lite"/>
    </source>
</evidence>
<proteinExistence type="predicted"/>
<reference evidence="3" key="1">
    <citation type="journal article" date="2015" name="PLoS Genet.">
        <title>Genome Sequence and Transcriptome Analyses of Chrysochromulina tobin: Metabolic Tools for Enhanced Algal Fitness in the Prominent Order Prymnesiales (Haptophyceae).</title>
        <authorList>
            <person name="Hovde B.T."/>
            <person name="Deodato C.R."/>
            <person name="Hunsperger H.M."/>
            <person name="Ryken S.A."/>
            <person name="Yost W."/>
            <person name="Jha R.K."/>
            <person name="Patterson J."/>
            <person name="Monnat R.J. Jr."/>
            <person name="Barlow S.B."/>
            <person name="Starkenburg S.R."/>
            <person name="Cattolico R.A."/>
        </authorList>
    </citation>
    <scope>NUCLEOTIDE SEQUENCE</scope>
    <source>
        <strain evidence="3">CCMP291</strain>
    </source>
</reference>
<sequence>MRADSGSKHHALIEARVHQLGCVVATGDKCSDKEITFAAKWKSKTVEEVDAEASRLNMYLKKAMSYTSEKKLRKWLQQRLNALSQIRKNTRHPSRHHDVNHDEL</sequence>
<evidence type="ECO:0000313" key="2">
    <source>
        <dbReference type="EMBL" id="KOO27638.1"/>
    </source>
</evidence>
<feature type="region of interest" description="Disordered" evidence="1">
    <location>
        <begin position="84"/>
        <end position="104"/>
    </location>
</feature>
<organism evidence="2 3">
    <name type="scientific">Chrysochromulina tobinii</name>
    <dbReference type="NCBI Taxonomy" id="1460289"/>
    <lineage>
        <taxon>Eukaryota</taxon>
        <taxon>Haptista</taxon>
        <taxon>Haptophyta</taxon>
        <taxon>Prymnesiophyceae</taxon>
        <taxon>Prymnesiales</taxon>
        <taxon>Chrysochromulinaceae</taxon>
        <taxon>Chrysochromulina</taxon>
    </lineage>
</organism>
<gene>
    <name evidence="2" type="ORF">Ctob_004563</name>
</gene>
<dbReference type="AlphaFoldDB" id="A0A0M0JN02"/>
<accession>A0A0M0JN02</accession>
<evidence type="ECO:0000313" key="3">
    <source>
        <dbReference type="Proteomes" id="UP000037460"/>
    </source>
</evidence>
<dbReference type="EMBL" id="JWZX01002690">
    <property type="protein sequence ID" value="KOO27638.1"/>
    <property type="molecule type" value="Genomic_DNA"/>
</dbReference>
<keyword evidence="3" id="KW-1185">Reference proteome</keyword>
<comment type="caution">
    <text evidence="2">The sequence shown here is derived from an EMBL/GenBank/DDBJ whole genome shotgun (WGS) entry which is preliminary data.</text>
</comment>
<name>A0A0M0JN02_9EUKA</name>
<dbReference type="Proteomes" id="UP000037460">
    <property type="component" value="Unassembled WGS sequence"/>
</dbReference>
<protein>
    <submittedName>
        <fullName evidence="2">Uncharacterized protein</fullName>
    </submittedName>
</protein>